<evidence type="ECO:0000259" key="14">
    <source>
        <dbReference type="Pfam" id="PF13603"/>
    </source>
</evidence>
<dbReference type="PRINTS" id="PR00985">
    <property type="entry name" value="TRNASYNTHLEU"/>
</dbReference>
<evidence type="ECO:0000256" key="2">
    <source>
        <dbReference type="ARBA" id="ARBA00022490"/>
    </source>
</evidence>
<evidence type="ECO:0000256" key="5">
    <source>
        <dbReference type="ARBA" id="ARBA00022840"/>
    </source>
</evidence>
<dbReference type="InterPro" id="IPR009008">
    <property type="entry name" value="Val/Leu/Ile-tRNA-synth_edit"/>
</dbReference>
<sequence length="809" mass="93456">MKRYDFKTSEAKWREYWFNDNIYESVDFSEKPKKYILAELPYPSGKFLHVGHMMRYTVPEIYSRFLRMRGYNVLFPMGWDCFGLPPETYAQKEGITPQEAIEQATKAYKISMMDMGYAIDWNREINTSDPEYYKWTQYMFLILWRRGLAKQQEMPVWWCNELGVLADEEVLPAKDGNGRVSERGGYPVQRKMFKQWVLDIPAYADRLISDLDKVDYEPSVKLAQKNWIGRKEGAQVKFDIDGNEVEVFTTRPDTLFGVTFIALSPQHTLIDQLLDKIDNKQEVLDYIQKAESLTDLERQTKEKTGVKLNGIYAKHPLDATKTNIPVMVADYILTDYGTGAVMGVPAHDERDREFASKYGLEILEVVEKPADFDAKAVFTGEGTIINSGVYNGLNSTDARLKIVNDLEKLNKGRKATTYKVRPQIFSRQRYWGEPIPLVYKQDNSIEAVAEKDLPVTLPVMRDFIVGSDGTSPLEKNTEWNSVNDSTGQPAKRETDTMPTWAGSNWYYMRYIDPKNDKAPADIEKLKYWMPIDMYFGDAGHTTAHLLYSRFWFKVLFDEGVVPLDEPYMYRMSGGMLLGPDGGKMSKSRGNVINPKDELEKYGADALRTYLAFIGPYEETYPWNPRGLEACSKLVQKIYDLKIKVSDAAIADETSKLLNKMIKNMTDMMDELKMNTSVSEIMIFVNHLPKLESINKEVWEKFLLVIAPFMPFIAEELWQEFHGYTKWNKENSIHLQSWPSFDLSLLDEKVSEIPVQINGKLRSEIPVTPDDNEQTIRTKVLQNEKLIKHMDGKEIKKLIYIKDKIVNVII</sequence>
<dbReference type="InterPro" id="IPR009080">
    <property type="entry name" value="tRNAsynth_Ia_anticodon-bd"/>
</dbReference>
<dbReference type="SUPFAM" id="SSF50677">
    <property type="entry name" value="ValRS/IleRS/LeuRS editing domain"/>
    <property type="match status" value="1"/>
</dbReference>
<comment type="catalytic activity">
    <reaction evidence="8 9">
        <text>tRNA(Leu) + L-leucine + ATP = L-leucyl-tRNA(Leu) + AMP + diphosphate</text>
        <dbReference type="Rhea" id="RHEA:11688"/>
        <dbReference type="Rhea" id="RHEA-COMP:9613"/>
        <dbReference type="Rhea" id="RHEA-COMP:9622"/>
        <dbReference type="ChEBI" id="CHEBI:30616"/>
        <dbReference type="ChEBI" id="CHEBI:33019"/>
        <dbReference type="ChEBI" id="CHEBI:57427"/>
        <dbReference type="ChEBI" id="CHEBI:78442"/>
        <dbReference type="ChEBI" id="CHEBI:78494"/>
        <dbReference type="ChEBI" id="CHEBI:456215"/>
        <dbReference type="EC" id="6.1.1.4"/>
    </reaction>
</comment>
<dbReference type="EMBL" id="MEWA01000023">
    <property type="protein sequence ID" value="OGC69296.1"/>
    <property type="molecule type" value="Genomic_DNA"/>
</dbReference>
<dbReference type="PANTHER" id="PTHR43740:SF2">
    <property type="entry name" value="LEUCINE--TRNA LIGASE, MITOCHONDRIAL"/>
    <property type="match status" value="1"/>
</dbReference>
<evidence type="ECO:0000256" key="3">
    <source>
        <dbReference type="ARBA" id="ARBA00022598"/>
    </source>
</evidence>
<comment type="caution">
    <text evidence="15">The sequence shown here is derived from an EMBL/GenBank/DDBJ whole genome shotgun (WGS) entry which is preliminary data.</text>
</comment>
<dbReference type="EC" id="6.1.1.4" evidence="9"/>
<keyword evidence="2 9" id="KW-0963">Cytoplasm</keyword>
<dbReference type="InterPro" id="IPR014729">
    <property type="entry name" value="Rossmann-like_a/b/a_fold"/>
</dbReference>
<dbReference type="NCBIfam" id="TIGR00396">
    <property type="entry name" value="leuS_bact"/>
    <property type="match status" value="1"/>
</dbReference>
<dbReference type="GO" id="GO:0006429">
    <property type="term" value="P:leucyl-tRNA aminoacylation"/>
    <property type="evidence" value="ECO:0007669"/>
    <property type="project" value="UniProtKB-UniRule"/>
</dbReference>
<evidence type="ECO:0000313" key="15">
    <source>
        <dbReference type="EMBL" id="OGC69296.1"/>
    </source>
</evidence>
<feature type="binding site" evidence="9">
    <location>
        <position position="586"/>
    </location>
    <ligand>
        <name>ATP</name>
        <dbReference type="ChEBI" id="CHEBI:30616"/>
    </ligand>
</feature>
<dbReference type="GO" id="GO:0002161">
    <property type="term" value="F:aminoacyl-tRNA deacylase activity"/>
    <property type="evidence" value="ECO:0007669"/>
    <property type="project" value="InterPro"/>
</dbReference>
<evidence type="ECO:0000256" key="10">
    <source>
        <dbReference type="RuleBase" id="RU363035"/>
    </source>
</evidence>
<keyword evidence="3 9" id="KW-0436">Ligase</keyword>
<dbReference type="Pfam" id="PF13603">
    <property type="entry name" value="tRNA-synt_1_2"/>
    <property type="match status" value="1"/>
</dbReference>
<gene>
    <name evidence="9" type="primary">leuS</name>
    <name evidence="15" type="ORF">A2415_02880</name>
</gene>
<evidence type="ECO:0000256" key="4">
    <source>
        <dbReference type="ARBA" id="ARBA00022741"/>
    </source>
</evidence>
<evidence type="ECO:0000256" key="6">
    <source>
        <dbReference type="ARBA" id="ARBA00022917"/>
    </source>
</evidence>
<dbReference type="GO" id="GO:0005829">
    <property type="term" value="C:cytosol"/>
    <property type="evidence" value="ECO:0007669"/>
    <property type="project" value="TreeGrafter"/>
</dbReference>
<comment type="caution">
    <text evidence="9">Lacks conserved residue(s) required for the propagation of feature annotation.</text>
</comment>
<proteinExistence type="inferred from homology"/>
<dbReference type="GO" id="GO:0005524">
    <property type="term" value="F:ATP binding"/>
    <property type="evidence" value="ECO:0007669"/>
    <property type="project" value="UniProtKB-UniRule"/>
</dbReference>
<dbReference type="Gene3D" id="1.10.730.10">
    <property type="entry name" value="Isoleucyl-tRNA Synthetase, Domain 1"/>
    <property type="match status" value="2"/>
</dbReference>
<organism evidence="15 16">
    <name type="scientific">candidate division WWE3 bacterium RIFOXYC1_FULL_39_7</name>
    <dbReference type="NCBI Taxonomy" id="1802643"/>
    <lineage>
        <taxon>Bacteria</taxon>
        <taxon>Katanobacteria</taxon>
    </lineage>
</organism>
<feature type="domain" description="Aminoacyl-tRNA synthetase class Ia" evidence="12">
    <location>
        <begin position="424"/>
        <end position="613"/>
    </location>
</feature>
<protein>
    <recommendedName>
        <fullName evidence="9">Leucine--tRNA ligase</fullName>
        <ecNumber evidence="9">6.1.1.4</ecNumber>
    </recommendedName>
    <alternativeName>
        <fullName evidence="9">Leucyl-tRNA synthetase</fullName>
        <shortName evidence="9">LeuRS</shortName>
    </alternativeName>
</protein>
<evidence type="ECO:0000256" key="8">
    <source>
        <dbReference type="ARBA" id="ARBA00047469"/>
    </source>
</evidence>
<evidence type="ECO:0000259" key="13">
    <source>
        <dbReference type="Pfam" id="PF08264"/>
    </source>
</evidence>
<feature type="region of interest" description="Disordered" evidence="11">
    <location>
        <begin position="474"/>
        <end position="495"/>
    </location>
</feature>
<feature type="domain" description="Aminoacyl-tRNA synthetase class Ia" evidence="12">
    <location>
        <begin position="13"/>
        <end position="223"/>
    </location>
</feature>
<comment type="subcellular location">
    <subcellularLocation>
        <location evidence="9">Cytoplasm</location>
    </subcellularLocation>
</comment>
<dbReference type="SUPFAM" id="SSF52374">
    <property type="entry name" value="Nucleotidylyl transferase"/>
    <property type="match status" value="1"/>
</dbReference>
<keyword evidence="7 9" id="KW-0030">Aminoacyl-tRNA synthetase</keyword>
<keyword evidence="6 9" id="KW-0648">Protein biosynthesis</keyword>
<evidence type="ECO:0000313" key="16">
    <source>
        <dbReference type="Proteomes" id="UP000179113"/>
    </source>
</evidence>
<feature type="short sequence motif" description="'KMSKS' region" evidence="9">
    <location>
        <begin position="583"/>
        <end position="587"/>
    </location>
</feature>
<dbReference type="InterPro" id="IPR013155">
    <property type="entry name" value="M/V/L/I-tRNA-synth_anticd-bd"/>
</dbReference>
<dbReference type="Proteomes" id="UP000179113">
    <property type="component" value="Unassembled WGS sequence"/>
</dbReference>
<dbReference type="PROSITE" id="PS00178">
    <property type="entry name" value="AA_TRNA_LIGASE_I"/>
    <property type="match status" value="1"/>
</dbReference>
<dbReference type="Pfam" id="PF08264">
    <property type="entry name" value="Anticodon_1"/>
    <property type="match status" value="1"/>
</dbReference>
<feature type="compositionally biased region" description="Polar residues" evidence="11">
    <location>
        <begin position="474"/>
        <end position="488"/>
    </location>
</feature>
<evidence type="ECO:0000259" key="12">
    <source>
        <dbReference type="Pfam" id="PF00133"/>
    </source>
</evidence>
<dbReference type="PANTHER" id="PTHR43740">
    <property type="entry name" value="LEUCYL-TRNA SYNTHETASE"/>
    <property type="match status" value="1"/>
</dbReference>
<evidence type="ECO:0000256" key="7">
    <source>
        <dbReference type="ARBA" id="ARBA00023146"/>
    </source>
</evidence>
<dbReference type="InterPro" id="IPR002302">
    <property type="entry name" value="Leu-tRNA-ligase"/>
</dbReference>
<feature type="domain" description="Leucyl-tRNA synthetase editing" evidence="14">
    <location>
        <begin position="225"/>
        <end position="406"/>
    </location>
</feature>
<dbReference type="InterPro" id="IPR025709">
    <property type="entry name" value="Leu_tRNA-synth_edit"/>
</dbReference>
<dbReference type="Gene3D" id="3.40.50.620">
    <property type="entry name" value="HUPs"/>
    <property type="match status" value="2"/>
</dbReference>
<feature type="domain" description="Methionyl/Valyl/Leucyl/Isoleucyl-tRNA synthetase anticodon-binding" evidence="13">
    <location>
        <begin position="656"/>
        <end position="773"/>
    </location>
</feature>
<dbReference type="FunFam" id="1.10.730.10:FF:000002">
    <property type="entry name" value="Leucine--tRNA ligase"/>
    <property type="match status" value="1"/>
</dbReference>
<accession>A0A1F4WIT7</accession>
<keyword evidence="4 9" id="KW-0547">Nucleotide-binding</keyword>
<dbReference type="GO" id="GO:0004823">
    <property type="term" value="F:leucine-tRNA ligase activity"/>
    <property type="evidence" value="ECO:0007669"/>
    <property type="project" value="UniProtKB-UniRule"/>
</dbReference>
<dbReference type="CDD" id="cd00812">
    <property type="entry name" value="LeuRS_core"/>
    <property type="match status" value="1"/>
</dbReference>
<dbReference type="Pfam" id="PF00133">
    <property type="entry name" value="tRNA-synt_1"/>
    <property type="match status" value="2"/>
</dbReference>
<dbReference type="AlphaFoldDB" id="A0A1F4WIT7"/>
<dbReference type="SUPFAM" id="SSF47323">
    <property type="entry name" value="Anticodon-binding domain of a subclass of class I aminoacyl-tRNA synthetases"/>
    <property type="match status" value="1"/>
</dbReference>
<dbReference type="InterPro" id="IPR001412">
    <property type="entry name" value="aa-tRNA-synth_I_CS"/>
</dbReference>
<reference evidence="15 16" key="1">
    <citation type="journal article" date="2016" name="Nat. Commun.">
        <title>Thousands of microbial genomes shed light on interconnected biogeochemical processes in an aquifer system.</title>
        <authorList>
            <person name="Anantharaman K."/>
            <person name="Brown C.T."/>
            <person name="Hug L.A."/>
            <person name="Sharon I."/>
            <person name="Castelle C.J."/>
            <person name="Probst A.J."/>
            <person name="Thomas B.C."/>
            <person name="Singh A."/>
            <person name="Wilkins M.J."/>
            <person name="Karaoz U."/>
            <person name="Brodie E.L."/>
            <person name="Williams K.H."/>
            <person name="Hubbard S.S."/>
            <person name="Banfield J.F."/>
        </authorList>
    </citation>
    <scope>NUCLEOTIDE SEQUENCE [LARGE SCALE GENOMIC DNA]</scope>
</reference>
<comment type="similarity">
    <text evidence="1 9 10">Belongs to the class-I aminoacyl-tRNA synthetase family.</text>
</comment>
<dbReference type="HAMAP" id="MF_00049_B">
    <property type="entry name" value="Leu_tRNA_synth_B"/>
    <property type="match status" value="1"/>
</dbReference>
<dbReference type="FunFam" id="3.40.50.620:FF:000056">
    <property type="entry name" value="Leucine--tRNA ligase"/>
    <property type="match status" value="1"/>
</dbReference>
<dbReference type="InterPro" id="IPR002300">
    <property type="entry name" value="aa-tRNA-synth_Ia"/>
</dbReference>
<dbReference type="CDD" id="cd07958">
    <property type="entry name" value="Anticodon_Ia_Leu_BEm"/>
    <property type="match status" value="1"/>
</dbReference>
<evidence type="ECO:0000256" key="9">
    <source>
        <dbReference type="HAMAP-Rule" id="MF_00049"/>
    </source>
</evidence>
<evidence type="ECO:0000256" key="11">
    <source>
        <dbReference type="SAM" id="MobiDB-lite"/>
    </source>
</evidence>
<name>A0A1F4WIT7_UNCKA</name>
<keyword evidence="5 9" id="KW-0067">ATP-binding</keyword>
<evidence type="ECO:0000256" key="1">
    <source>
        <dbReference type="ARBA" id="ARBA00005594"/>
    </source>
</evidence>